<keyword evidence="2" id="KW-1185">Reference proteome</keyword>
<dbReference type="AlphaFoldDB" id="A0A8J5XX79"/>
<protein>
    <recommendedName>
        <fullName evidence="3">Reverse transcriptase zinc-binding domain-containing protein</fullName>
    </recommendedName>
</protein>
<proteinExistence type="predicted"/>
<dbReference type="EMBL" id="JAHUZN010000011">
    <property type="protein sequence ID" value="KAG8478121.1"/>
    <property type="molecule type" value="Genomic_DNA"/>
</dbReference>
<comment type="caution">
    <text evidence="1">The sequence shown here is derived from an EMBL/GenBank/DDBJ whole genome shotgun (WGS) entry which is preliminary data.</text>
</comment>
<reference evidence="1 2" key="1">
    <citation type="journal article" date="2021" name="bioRxiv">
        <title>The Gossypium anomalum genome as a resource for cotton improvement and evolutionary analysis of hybrid incompatibility.</title>
        <authorList>
            <person name="Grover C.E."/>
            <person name="Yuan D."/>
            <person name="Arick M.A."/>
            <person name="Miller E.R."/>
            <person name="Hu G."/>
            <person name="Peterson D.G."/>
            <person name="Wendel J.F."/>
            <person name="Udall J.A."/>
        </authorList>
    </citation>
    <scope>NUCLEOTIDE SEQUENCE [LARGE SCALE GENOMIC DNA]</scope>
    <source>
        <strain evidence="1">JFW-Udall</strain>
        <tissue evidence="1">Leaf</tissue>
    </source>
</reference>
<dbReference type="OrthoDB" id="1422167at2759"/>
<evidence type="ECO:0008006" key="3">
    <source>
        <dbReference type="Google" id="ProtNLM"/>
    </source>
</evidence>
<evidence type="ECO:0000313" key="1">
    <source>
        <dbReference type="EMBL" id="KAG8478121.1"/>
    </source>
</evidence>
<organism evidence="1 2">
    <name type="scientific">Gossypium anomalum</name>
    <dbReference type="NCBI Taxonomy" id="47600"/>
    <lineage>
        <taxon>Eukaryota</taxon>
        <taxon>Viridiplantae</taxon>
        <taxon>Streptophyta</taxon>
        <taxon>Embryophyta</taxon>
        <taxon>Tracheophyta</taxon>
        <taxon>Spermatophyta</taxon>
        <taxon>Magnoliopsida</taxon>
        <taxon>eudicotyledons</taxon>
        <taxon>Gunneridae</taxon>
        <taxon>Pentapetalae</taxon>
        <taxon>rosids</taxon>
        <taxon>malvids</taxon>
        <taxon>Malvales</taxon>
        <taxon>Malvaceae</taxon>
        <taxon>Malvoideae</taxon>
        <taxon>Gossypium</taxon>
    </lineage>
</organism>
<sequence>MAQPYDTLPVCDVTDDNSEWDLTRLRTLVPDNIVVQIKTMLPPSTDAGLDHLAWKWMSTDLFSTAKTYRHLYPSEVADTNMAWAVSYMGSNTNILHSILMVIGRCWSRPDKGWVKFNTDGASSLNISNAFIGKVLRDSDAN</sequence>
<accession>A0A8J5XX79</accession>
<gene>
    <name evidence="1" type="ORF">CXB51_027895</name>
</gene>
<name>A0A8J5XX79_9ROSI</name>
<evidence type="ECO:0000313" key="2">
    <source>
        <dbReference type="Proteomes" id="UP000701853"/>
    </source>
</evidence>
<dbReference type="Proteomes" id="UP000701853">
    <property type="component" value="Chromosome 11"/>
</dbReference>